<dbReference type="EMBL" id="JASSZA010000022">
    <property type="protein sequence ID" value="KAK2084100.1"/>
    <property type="molecule type" value="Genomic_DNA"/>
</dbReference>
<evidence type="ECO:0000313" key="3">
    <source>
        <dbReference type="Proteomes" id="UP001266305"/>
    </source>
</evidence>
<evidence type="ECO:0000313" key="2">
    <source>
        <dbReference type="EMBL" id="KAK2084100.1"/>
    </source>
</evidence>
<sequence length="163" mass="17356">MTPDLQSLATTEPHRHAPPPGGGDGPGRPSPGPARSRQPFQATASSEGDSHLAPAEAEAGPSSNSSSPPKETGDVGGLLTGQHDMARSTTARPPPLPPHQAPCQSRCGAAPEPLGHLVRQLLCSRRRRRRLLTSTTTWRPQQHRARSRCRAGDKRGRARTLGR</sequence>
<evidence type="ECO:0000256" key="1">
    <source>
        <dbReference type="SAM" id="MobiDB-lite"/>
    </source>
</evidence>
<feature type="compositionally biased region" description="Polar residues" evidence="1">
    <location>
        <begin position="1"/>
        <end position="10"/>
    </location>
</feature>
<gene>
    <name evidence="2" type="ORF">P7K49_037133</name>
</gene>
<feature type="compositionally biased region" description="Polar residues" evidence="1">
    <location>
        <begin position="38"/>
        <end position="47"/>
    </location>
</feature>
<comment type="caution">
    <text evidence="2">The sequence shown here is derived from an EMBL/GenBank/DDBJ whole genome shotgun (WGS) entry which is preliminary data.</text>
</comment>
<accession>A0ABQ9THT7</accession>
<protein>
    <submittedName>
        <fullName evidence="2">Uncharacterized protein</fullName>
    </submittedName>
</protein>
<feature type="region of interest" description="Disordered" evidence="1">
    <location>
        <begin position="136"/>
        <end position="163"/>
    </location>
</feature>
<dbReference type="Proteomes" id="UP001266305">
    <property type="component" value="Unassembled WGS sequence"/>
</dbReference>
<organism evidence="2 3">
    <name type="scientific">Saguinus oedipus</name>
    <name type="common">Cotton-top tamarin</name>
    <name type="synonym">Oedipomidas oedipus</name>
    <dbReference type="NCBI Taxonomy" id="9490"/>
    <lineage>
        <taxon>Eukaryota</taxon>
        <taxon>Metazoa</taxon>
        <taxon>Chordata</taxon>
        <taxon>Craniata</taxon>
        <taxon>Vertebrata</taxon>
        <taxon>Euteleostomi</taxon>
        <taxon>Mammalia</taxon>
        <taxon>Eutheria</taxon>
        <taxon>Euarchontoglires</taxon>
        <taxon>Primates</taxon>
        <taxon>Haplorrhini</taxon>
        <taxon>Platyrrhini</taxon>
        <taxon>Cebidae</taxon>
        <taxon>Callitrichinae</taxon>
        <taxon>Saguinus</taxon>
    </lineage>
</organism>
<reference evidence="2 3" key="1">
    <citation type="submission" date="2023-05" db="EMBL/GenBank/DDBJ databases">
        <title>B98-5 Cell Line De Novo Hybrid Assembly: An Optical Mapping Approach.</title>
        <authorList>
            <person name="Kananen K."/>
            <person name="Auerbach J.A."/>
            <person name="Kautto E."/>
            <person name="Blachly J.S."/>
        </authorList>
    </citation>
    <scope>NUCLEOTIDE SEQUENCE [LARGE SCALE GENOMIC DNA]</scope>
    <source>
        <strain evidence="2">B95-8</strain>
        <tissue evidence="2">Cell line</tissue>
    </source>
</reference>
<proteinExistence type="predicted"/>
<name>A0ABQ9THT7_SAGOE</name>
<keyword evidence="3" id="KW-1185">Reference proteome</keyword>
<feature type="region of interest" description="Disordered" evidence="1">
    <location>
        <begin position="1"/>
        <end position="111"/>
    </location>
</feature>